<dbReference type="EMBL" id="JAVRJZ010000013">
    <property type="protein sequence ID" value="KAK2714337.1"/>
    <property type="molecule type" value="Genomic_DNA"/>
</dbReference>
<reference evidence="1" key="1">
    <citation type="submission" date="2023-07" db="EMBL/GenBank/DDBJ databases">
        <title>Chromosome-level genome assembly of Artemia franciscana.</title>
        <authorList>
            <person name="Jo E."/>
        </authorList>
    </citation>
    <scope>NUCLEOTIDE SEQUENCE</scope>
    <source>
        <tissue evidence="1">Whole body</tissue>
    </source>
</reference>
<accession>A0AA88I2W1</accession>
<evidence type="ECO:0000313" key="2">
    <source>
        <dbReference type="Proteomes" id="UP001187531"/>
    </source>
</evidence>
<dbReference type="SUPFAM" id="SSF50630">
    <property type="entry name" value="Acid proteases"/>
    <property type="match status" value="1"/>
</dbReference>
<dbReference type="AlphaFoldDB" id="A0AA88I2W1"/>
<comment type="caution">
    <text evidence="1">The sequence shown here is derived from an EMBL/GenBank/DDBJ whole genome shotgun (WGS) entry which is preliminary data.</text>
</comment>
<evidence type="ECO:0000313" key="1">
    <source>
        <dbReference type="EMBL" id="KAK2714337.1"/>
    </source>
</evidence>
<sequence length="162" mass="18442">MNQTKDHHIDLHFSTQKKYISFKLDTEADVNILPLKEYERCYPHPTLNKTNSILTSSTNGKLNVYGVCEAEIQYKDRPGQKHKFFMVDTQKVPIISTQTSVDLGLVKFIFDVQTMQPCADQIKIMIDQYADVFKGIDQLLGVCELATHQHVWASLVCTSTSS</sequence>
<dbReference type="InterPro" id="IPR021109">
    <property type="entry name" value="Peptidase_aspartic_dom_sf"/>
</dbReference>
<gene>
    <name evidence="1" type="ORF">QYM36_008788</name>
</gene>
<dbReference type="Proteomes" id="UP001187531">
    <property type="component" value="Unassembled WGS sequence"/>
</dbReference>
<keyword evidence="2" id="KW-1185">Reference proteome</keyword>
<proteinExistence type="predicted"/>
<protein>
    <submittedName>
        <fullName evidence="1">Uncharacterized protein</fullName>
    </submittedName>
</protein>
<organism evidence="1 2">
    <name type="scientific">Artemia franciscana</name>
    <name type="common">Brine shrimp</name>
    <name type="synonym">Artemia sanfranciscana</name>
    <dbReference type="NCBI Taxonomy" id="6661"/>
    <lineage>
        <taxon>Eukaryota</taxon>
        <taxon>Metazoa</taxon>
        <taxon>Ecdysozoa</taxon>
        <taxon>Arthropoda</taxon>
        <taxon>Crustacea</taxon>
        <taxon>Branchiopoda</taxon>
        <taxon>Anostraca</taxon>
        <taxon>Artemiidae</taxon>
        <taxon>Artemia</taxon>
    </lineage>
</organism>
<name>A0AA88I2W1_ARTSF</name>